<dbReference type="PANTHER" id="PTHR43537:SF51">
    <property type="entry name" value="HTH-TYPE TRANSCRIPTIONAL REGULATOR LGOR-RELATED"/>
    <property type="match status" value="1"/>
</dbReference>
<dbReference type="SMART" id="SM00345">
    <property type="entry name" value="HTH_GNTR"/>
    <property type="match status" value="1"/>
</dbReference>
<evidence type="ECO:0000256" key="3">
    <source>
        <dbReference type="ARBA" id="ARBA00023163"/>
    </source>
</evidence>
<dbReference type="Gene3D" id="1.10.10.10">
    <property type="entry name" value="Winged helix-like DNA-binding domain superfamily/Winged helix DNA-binding domain"/>
    <property type="match status" value="1"/>
</dbReference>
<dbReference type="InterPro" id="IPR000524">
    <property type="entry name" value="Tscrpt_reg_HTH_GntR"/>
</dbReference>
<evidence type="ECO:0000256" key="2">
    <source>
        <dbReference type="ARBA" id="ARBA00023125"/>
    </source>
</evidence>
<dbReference type="InterPro" id="IPR011711">
    <property type="entry name" value="GntR_C"/>
</dbReference>
<feature type="domain" description="HTH gntR-type" evidence="4">
    <location>
        <begin position="6"/>
        <end position="74"/>
    </location>
</feature>
<dbReference type="SUPFAM" id="SSF48008">
    <property type="entry name" value="GntR ligand-binding domain-like"/>
    <property type="match status" value="1"/>
</dbReference>
<sequence>MADNNNQVTQSTVAVLQAMIRSGELKTGETIPPQRELAEKLKVSRSSLREALSVLEAVGMLRTKPRKGTYVSSPDLEDGSHKPWPLQQLYTPAEAYQFRFVIEGHAARLTAMNATEEHIVSLRANFDKFKEAVRLSELVTYSQFDFEFHRMLMLFSGNRLYLDMYDQHAAIFRESQRLPLTWHRRLWEPVSEHENILRAIERRDPDEARYFMHVHVMRAAQRVGETLNEVC</sequence>
<gene>
    <name evidence="5" type="ORF">RMR22_19115</name>
</gene>
<dbReference type="GO" id="GO:0003677">
    <property type="term" value="F:DNA binding"/>
    <property type="evidence" value="ECO:0007669"/>
    <property type="project" value="UniProtKB-KW"/>
</dbReference>
<dbReference type="PANTHER" id="PTHR43537">
    <property type="entry name" value="TRANSCRIPTIONAL REGULATOR, GNTR FAMILY"/>
    <property type="match status" value="1"/>
</dbReference>
<organism evidence="5">
    <name type="scientific">Agrobacterium rosae</name>
    <dbReference type="NCBI Taxonomy" id="1972867"/>
    <lineage>
        <taxon>Bacteria</taxon>
        <taxon>Pseudomonadati</taxon>
        <taxon>Pseudomonadota</taxon>
        <taxon>Alphaproteobacteria</taxon>
        <taxon>Hyphomicrobiales</taxon>
        <taxon>Rhizobiaceae</taxon>
        <taxon>Rhizobium/Agrobacterium group</taxon>
        <taxon>Agrobacterium</taxon>
    </lineage>
</organism>
<keyword evidence="1" id="KW-0805">Transcription regulation</keyword>
<protein>
    <submittedName>
        <fullName evidence="5">FadR/GntR family transcriptional regulator</fullName>
    </submittedName>
</protein>
<keyword evidence="3" id="KW-0804">Transcription</keyword>
<evidence type="ECO:0000256" key="1">
    <source>
        <dbReference type="ARBA" id="ARBA00023015"/>
    </source>
</evidence>
<evidence type="ECO:0000259" key="4">
    <source>
        <dbReference type="PROSITE" id="PS50949"/>
    </source>
</evidence>
<dbReference type="InterPro" id="IPR036390">
    <property type="entry name" value="WH_DNA-bd_sf"/>
</dbReference>
<evidence type="ECO:0000313" key="5">
    <source>
        <dbReference type="EMBL" id="MDX8304375.1"/>
    </source>
</evidence>
<dbReference type="SMART" id="SM00895">
    <property type="entry name" value="FCD"/>
    <property type="match status" value="1"/>
</dbReference>
<proteinExistence type="predicted"/>
<dbReference type="RefSeq" id="WP_320203114.1">
    <property type="nucleotide sequence ID" value="NZ_CP192782.1"/>
</dbReference>
<dbReference type="PROSITE" id="PS50949">
    <property type="entry name" value="HTH_GNTR"/>
    <property type="match status" value="1"/>
</dbReference>
<dbReference type="GO" id="GO:0003700">
    <property type="term" value="F:DNA-binding transcription factor activity"/>
    <property type="evidence" value="ECO:0007669"/>
    <property type="project" value="InterPro"/>
</dbReference>
<dbReference type="CDD" id="cd07377">
    <property type="entry name" value="WHTH_GntR"/>
    <property type="match status" value="1"/>
</dbReference>
<accession>A0AAW9FN67</accession>
<dbReference type="Gene3D" id="1.20.120.530">
    <property type="entry name" value="GntR ligand-binding domain-like"/>
    <property type="match status" value="1"/>
</dbReference>
<dbReference type="AlphaFoldDB" id="A0AAW9FN67"/>
<dbReference type="InterPro" id="IPR036388">
    <property type="entry name" value="WH-like_DNA-bd_sf"/>
</dbReference>
<dbReference type="EMBL" id="JAVRAF010000007">
    <property type="protein sequence ID" value="MDX8304375.1"/>
    <property type="molecule type" value="Genomic_DNA"/>
</dbReference>
<dbReference type="Pfam" id="PF07729">
    <property type="entry name" value="FCD"/>
    <property type="match status" value="1"/>
</dbReference>
<reference evidence="5" key="1">
    <citation type="journal article" date="2023" name="Phytobiomes J">
        <title>Deciphering the key players within the bacterial microbiota associated with aerial crown gall tumors on rhododendron: Insights into the gallobiome.</title>
        <authorList>
            <person name="Kuzmanovic N."/>
            <person name="Nesme J."/>
            <person name="Wolf J."/>
            <person name="Neumann-Schaal M."/>
            <person name="Petersen J."/>
            <person name="Fernandez-Gnecco G."/>
            <person name="Sproeer C."/>
            <person name="Bunk B."/>
            <person name="Overmann J."/>
            <person name="Sorensen S.J."/>
            <person name="Idczak E."/>
            <person name="Smalla K."/>
        </authorList>
    </citation>
    <scope>NUCLEOTIDE SEQUENCE</scope>
    <source>
        <strain evidence="5">Rho-11.1</strain>
    </source>
</reference>
<dbReference type="PRINTS" id="PR00035">
    <property type="entry name" value="HTHGNTR"/>
</dbReference>
<dbReference type="Pfam" id="PF00392">
    <property type="entry name" value="GntR"/>
    <property type="match status" value="1"/>
</dbReference>
<comment type="caution">
    <text evidence="5">The sequence shown here is derived from an EMBL/GenBank/DDBJ whole genome shotgun (WGS) entry which is preliminary data.</text>
</comment>
<name>A0AAW9FN67_9HYPH</name>
<keyword evidence="2" id="KW-0238">DNA-binding</keyword>
<dbReference type="SUPFAM" id="SSF46785">
    <property type="entry name" value="Winged helix' DNA-binding domain"/>
    <property type="match status" value="1"/>
</dbReference>
<dbReference type="InterPro" id="IPR008920">
    <property type="entry name" value="TF_FadR/GntR_C"/>
</dbReference>